<dbReference type="eggNOG" id="COG0598">
    <property type="taxonomic scope" value="Bacteria"/>
</dbReference>
<comment type="subcellular location">
    <subcellularLocation>
        <location evidence="1">Cell membrane</location>
        <topology evidence="1">Multi-pass membrane protein</topology>
    </subcellularLocation>
</comment>
<evidence type="ECO:0000313" key="13">
    <source>
        <dbReference type="Proteomes" id="UP000008793"/>
    </source>
</evidence>
<accession>D8MPZ0</accession>
<dbReference type="InterPro" id="IPR045861">
    <property type="entry name" value="CorA_cytoplasmic_dom"/>
</dbReference>
<dbReference type="EMBL" id="FP236843">
    <property type="protein sequence ID" value="CAX58897.1"/>
    <property type="molecule type" value="Genomic_DNA"/>
</dbReference>
<evidence type="ECO:0000256" key="8">
    <source>
        <dbReference type="ARBA" id="ARBA00022989"/>
    </source>
</evidence>
<evidence type="ECO:0000256" key="4">
    <source>
        <dbReference type="ARBA" id="ARBA00022475"/>
    </source>
</evidence>
<evidence type="ECO:0000256" key="9">
    <source>
        <dbReference type="ARBA" id="ARBA00023065"/>
    </source>
</evidence>
<evidence type="ECO:0000256" key="7">
    <source>
        <dbReference type="ARBA" id="ARBA00022833"/>
    </source>
</evidence>
<keyword evidence="4" id="KW-1003">Cell membrane</keyword>
<dbReference type="Proteomes" id="UP000008793">
    <property type="component" value="Chromosome"/>
</dbReference>
<evidence type="ECO:0000256" key="1">
    <source>
        <dbReference type="ARBA" id="ARBA00004651"/>
    </source>
</evidence>
<dbReference type="Gene3D" id="3.30.460.20">
    <property type="entry name" value="CorA soluble domain-like"/>
    <property type="match status" value="1"/>
</dbReference>
<evidence type="ECO:0000256" key="6">
    <source>
        <dbReference type="ARBA" id="ARBA00022692"/>
    </source>
</evidence>
<dbReference type="STRING" id="634500.EbC_13660"/>
<dbReference type="GO" id="GO:0005886">
    <property type="term" value="C:plasma membrane"/>
    <property type="evidence" value="ECO:0007669"/>
    <property type="project" value="UniProtKB-SubCell"/>
</dbReference>
<evidence type="ECO:0000256" key="5">
    <source>
        <dbReference type="ARBA" id="ARBA00022519"/>
    </source>
</evidence>
<dbReference type="SUPFAM" id="SSF143865">
    <property type="entry name" value="CorA soluble domain-like"/>
    <property type="match status" value="1"/>
</dbReference>
<dbReference type="GO" id="GO:0015087">
    <property type="term" value="F:cobalt ion transmembrane transporter activity"/>
    <property type="evidence" value="ECO:0007669"/>
    <property type="project" value="TreeGrafter"/>
</dbReference>
<keyword evidence="7" id="KW-0862">Zinc</keyword>
<dbReference type="InterPro" id="IPR045863">
    <property type="entry name" value="CorA_TM1_TM2"/>
</dbReference>
<keyword evidence="6 11" id="KW-0812">Transmembrane</keyword>
<evidence type="ECO:0000256" key="11">
    <source>
        <dbReference type="SAM" id="Phobius"/>
    </source>
</evidence>
<protein>
    <submittedName>
        <fullName evidence="12">Mg2 transporter protein CorA family protein</fullName>
    </submittedName>
</protein>
<proteinExistence type="inferred from homology"/>
<dbReference type="GO" id="GO:0015095">
    <property type="term" value="F:magnesium ion transmembrane transporter activity"/>
    <property type="evidence" value="ECO:0007669"/>
    <property type="project" value="TreeGrafter"/>
</dbReference>
<keyword evidence="13" id="KW-1185">Reference proteome</keyword>
<name>D8MPZ0_ERWBE</name>
<dbReference type="PANTHER" id="PTHR46494">
    <property type="entry name" value="CORA FAMILY METAL ION TRANSPORTER (EUROFUNG)"/>
    <property type="match status" value="1"/>
</dbReference>
<dbReference type="InterPro" id="IPR002523">
    <property type="entry name" value="MgTranspt_CorA/ZnTranspt_ZntB"/>
</dbReference>
<keyword evidence="9" id="KW-0406">Ion transport</keyword>
<dbReference type="HOGENOM" id="CLU_007127_2_1_6"/>
<keyword evidence="5" id="KW-0997">Cell inner membrane</keyword>
<feature type="transmembrane region" description="Helical" evidence="11">
    <location>
        <begin position="323"/>
        <end position="345"/>
    </location>
</feature>
<dbReference type="SUPFAM" id="SSF144083">
    <property type="entry name" value="Magnesium transport protein CorA, transmembrane region"/>
    <property type="match status" value="1"/>
</dbReference>
<organism evidence="13">
    <name type="scientific">Erwinia billingiae (strain Eb661)</name>
    <dbReference type="NCBI Taxonomy" id="634500"/>
    <lineage>
        <taxon>Bacteria</taxon>
        <taxon>Pseudomonadati</taxon>
        <taxon>Pseudomonadota</taxon>
        <taxon>Gammaproteobacteria</taxon>
        <taxon>Enterobacterales</taxon>
        <taxon>Erwiniaceae</taxon>
        <taxon>Erwinia</taxon>
    </lineage>
</organism>
<keyword evidence="3" id="KW-0813">Transport</keyword>
<feature type="transmembrane region" description="Helical" evidence="11">
    <location>
        <begin position="357"/>
        <end position="378"/>
    </location>
</feature>
<evidence type="ECO:0000256" key="3">
    <source>
        <dbReference type="ARBA" id="ARBA00022448"/>
    </source>
</evidence>
<dbReference type="GO" id="GO:0050897">
    <property type="term" value="F:cobalt ion binding"/>
    <property type="evidence" value="ECO:0007669"/>
    <property type="project" value="TreeGrafter"/>
</dbReference>
<comment type="similarity">
    <text evidence="2">Belongs to the CorA metal ion transporter (MIT) (TC 1.A.35) family.</text>
</comment>
<keyword evidence="10 11" id="KW-0472">Membrane</keyword>
<keyword evidence="8 11" id="KW-1133">Transmembrane helix</keyword>
<dbReference type="AlphaFoldDB" id="D8MPZ0"/>
<evidence type="ECO:0000313" key="12">
    <source>
        <dbReference type="EMBL" id="CAX58897.1"/>
    </source>
</evidence>
<reference evidence="12 13" key="1">
    <citation type="journal article" date="2010" name="BMC Genomics">
        <title>Genome comparison of the epiphytic bacteria Erwinia billingiae and E. tasmaniensis with the pear pathogen E. pyrifoliae.</title>
        <authorList>
            <person name="Kube M."/>
            <person name="Migdoll A.M."/>
            <person name="Gehring I."/>
            <person name="Heitmann K."/>
            <person name="Mayer Y."/>
            <person name="Kuhl H."/>
            <person name="Knaust F."/>
            <person name="Geider K."/>
            <person name="Reinhardt R."/>
        </authorList>
    </citation>
    <scope>NUCLEOTIDE SEQUENCE [LARGE SCALE GENOMIC DNA]</scope>
    <source>
        <strain evidence="12 13">Eb661</strain>
    </source>
</reference>
<evidence type="ECO:0000256" key="2">
    <source>
        <dbReference type="ARBA" id="ARBA00009765"/>
    </source>
</evidence>
<dbReference type="Gene3D" id="1.20.58.340">
    <property type="entry name" value="Magnesium transport protein CorA, transmembrane region"/>
    <property type="match status" value="2"/>
</dbReference>
<dbReference type="Pfam" id="PF01544">
    <property type="entry name" value="CorA"/>
    <property type="match status" value="1"/>
</dbReference>
<dbReference type="PANTHER" id="PTHR46494:SF3">
    <property type="entry name" value="ZINC TRANSPORT PROTEIN ZNTB"/>
    <property type="match status" value="1"/>
</dbReference>
<evidence type="ECO:0000256" key="10">
    <source>
        <dbReference type="ARBA" id="ARBA00023136"/>
    </source>
</evidence>
<dbReference type="KEGG" id="ebi:EbC_13660"/>
<dbReference type="GO" id="GO:0000287">
    <property type="term" value="F:magnesium ion binding"/>
    <property type="evidence" value="ECO:0007669"/>
    <property type="project" value="TreeGrafter"/>
</dbReference>
<sequence length="384" mass="44034">MKLIVASRSGWIENLTVLCRWQSTLCNRVALPFGDTLLTARLTMTHRQPLTIQKPDFTDDVAGLIYGYCFHSGAEPRPLTAQQACQAWQQQQGEGFIWLHVNLSHAASARWLKNNFAVDEDFFDEIQHGSHSTRIERQNDALMAVLNDVIFDARENSEQNATLWIWCRAGLVVSARFKPVRLIERLNDKLDELVLHSSTELLTHLLVEQETVLEQIVRQANQVVDQIEERLLSHHIKSNRSELGRLRRMLLRFQRLLAPEPAALFRLINRPPGWLDRQVVQDLRQFTEEFTVVLNDLIGLTERIRLLQEEIASRQMEQSNRTLFTLTVITVLALPINIIAGFFGMNVGGVPLANNPHGFILLVLLVTLFTCIAAWLTLRRRDKL</sequence>
<gene>
    <name evidence="12" type="ordered locus">EbC_13660</name>
</gene>